<dbReference type="Pfam" id="PF13439">
    <property type="entry name" value="Glyco_transf_4"/>
    <property type="match status" value="1"/>
</dbReference>
<dbReference type="RefSeq" id="WP_075608496.1">
    <property type="nucleotide sequence ID" value="NZ_CP052766.1"/>
</dbReference>
<evidence type="ECO:0000259" key="1">
    <source>
        <dbReference type="Pfam" id="PF13439"/>
    </source>
</evidence>
<reference evidence="2 3" key="2">
    <citation type="submission" date="2020-04" db="EMBL/GenBank/DDBJ databases">
        <title>Complete genome sequence of Alteromonas pelagimontana 5.12T.</title>
        <authorList>
            <person name="Sinha R.K."/>
            <person name="Krishnan K.P."/>
            <person name="Kurian J.P."/>
        </authorList>
    </citation>
    <scope>NUCLEOTIDE SEQUENCE [LARGE SCALE GENOMIC DNA]</scope>
    <source>
        <strain evidence="2 3">5.12</strain>
    </source>
</reference>
<gene>
    <name evidence="2" type="ORF">CA267_005090</name>
</gene>
<keyword evidence="2" id="KW-0808">Transferase</keyword>
<dbReference type="PANTHER" id="PTHR12526">
    <property type="entry name" value="GLYCOSYLTRANSFERASE"/>
    <property type="match status" value="1"/>
</dbReference>
<dbReference type="Pfam" id="PF13692">
    <property type="entry name" value="Glyco_trans_1_4"/>
    <property type="match status" value="1"/>
</dbReference>
<dbReference type="OrthoDB" id="9792269at2"/>
<dbReference type="Proteomes" id="UP000219285">
    <property type="component" value="Chromosome"/>
</dbReference>
<dbReference type="KEGG" id="apel:CA267_005090"/>
<keyword evidence="3" id="KW-1185">Reference proteome</keyword>
<reference evidence="3" key="1">
    <citation type="submission" date="2014-12" db="EMBL/GenBank/DDBJ databases">
        <title>Complete genome sequence of a multi-drug resistant Klebsiella pneumoniae.</title>
        <authorList>
            <person name="Hua X."/>
            <person name="Chen Q."/>
            <person name="Li X."/>
            <person name="Feng Y."/>
            <person name="Ruan Z."/>
            <person name="Yu Y."/>
        </authorList>
    </citation>
    <scope>NUCLEOTIDE SEQUENCE [LARGE SCALE GENOMIC DNA]</scope>
    <source>
        <strain evidence="3">5.12</strain>
    </source>
</reference>
<dbReference type="Gene3D" id="3.40.50.2000">
    <property type="entry name" value="Glycogen Phosphorylase B"/>
    <property type="match status" value="2"/>
</dbReference>
<protein>
    <submittedName>
        <fullName evidence="2">Glycosyltransferase</fullName>
    </submittedName>
</protein>
<name>A0A6M4MAK1_9ALTE</name>
<organism evidence="2 3">
    <name type="scientific">Alteromonas pelagimontana</name>
    <dbReference type="NCBI Taxonomy" id="1858656"/>
    <lineage>
        <taxon>Bacteria</taxon>
        <taxon>Pseudomonadati</taxon>
        <taxon>Pseudomonadota</taxon>
        <taxon>Gammaproteobacteria</taxon>
        <taxon>Alteromonadales</taxon>
        <taxon>Alteromonadaceae</taxon>
        <taxon>Alteromonas/Salinimonas group</taxon>
        <taxon>Alteromonas</taxon>
    </lineage>
</organism>
<evidence type="ECO:0000313" key="3">
    <source>
        <dbReference type="Proteomes" id="UP000219285"/>
    </source>
</evidence>
<dbReference type="EMBL" id="CP052766">
    <property type="protein sequence ID" value="QJR80194.1"/>
    <property type="molecule type" value="Genomic_DNA"/>
</dbReference>
<proteinExistence type="predicted"/>
<dbReference type="AlphaFoldDB" id="A0A6M4MAK1"/>
<feature type="domain" description="Glycosyltransferase subfamily 4-like N-terminal" evidence="1">
    <location>
        <begin position="65"/>
        <end position="179"/>
    </location>
</feature>
<sequence>MQQQRKRVAFLINSLEGGGAERVMCKLLDIMEGYFREENAEVYLILLDDVEEAHSCPAYVEKRVLDTKGSLLSGYSLLRSALQNIQPEICVSFLTRSNMLNVVLSKQLKYRAVISERVNTSSHFSGGLKDTFSKKLVSLTYPYAERIIAVSEGVKADLVKNFSVASERVDIVYNPYDISQIQTLASQAVEDLPTNDYIIGTGRLTKNKNFGLLIEAFAHSTLTDDLVILGQGEDKEALIAKAASLGVAERVHFLGFKANPYPYIQKAKFFVSTSNAEGFPNAIVEAMCLGKAVVATNCESGPAEILSGQYPLQVEHFAAEKYGCLCAVNDVAGVTQALNYLQDDIQCEAYAYKSAARARDFSNAIFRHKIINVLEPAEPTGERSYVSVG</sequence>
<dbReference type="SUPFAM" id="SSF53756">
    <property type="entry name" value="UDP-Glycosyltransferase/glycogen phosphorylase"/>
    <property type="match status" value="1"/>
</dbReference>
<accession>A0A6M4MAK1</accession>
<dbReference type="CDD" id="cd03811">
    <property type="entry name" value="GT4_GT28_WabH-like"/>
    <property type="match status" value="1"/>
</dbReference>
<dbReference type="InterPro" id="IPR028098">
    <property type="entry name" value="Glyco_trans_4-like_N"/>
</dbReference>
<dbReference type="GO" id="GO:0016757">
    <property type="term" value="F:glycosyltransferase activity"/>
    <property type="evidence" value="ECO:0007669"/>
    <property type="project" value="UniProtKB-ARBA"/>
</dbReference>
<evidence type="ECO:0000313" key="2">
    <source>
        <dbReference type="EMBL" id="QJR80194.1"/>
    </source>
</evidence>